<protein>
    <submittedName>
        <fullName evidence="5">RNA-binding protein</fullName>
    </submittedName>
</protein>
<feature type="region of interest" description="Disordered" evidence="3">
    <location>
        <begin position="1"/>
        <end position="65"/>
    </location>
</feature>
<feature type="compositionally biased region" description="Low complexity" evidence="3">
    <location>
        <begin position="10"/>
        <end position="22"/>
    </location>
</feature>
<accession>A0AAV5RE19</accession>
<reference evidence="5 6" key="1">
    <citation type="journal article" date="2023" name="Elife">
        <title>Identification of key yeast species and microbe-microbe interactions impacting larval growth of Drosophila in the wild.</title>
        <authorList>
            <person name="Mure A."/>
            <person name="Sugiura Y."/>
            <person name="Maeda R."/>
            <person name="Honda K."/>
            <person name="Sakurai N."/>
            <person name="Takahashi Y."/>
            <person name="Watada M."/>
            <person name="Katoh T."/>
            <person name="Gotoh A."/>
            <person name="Gotoh Y."/>
            <person name="Taniguchi I."/>
            <person name="Nakamura K."/>
            <person name="Hayashi T."/>
            <person name="Katayama T."/>
            <person name="Uemura T."/>
            <person name="Hattori Y."/>
        </authorList>
    </citation>
    <scope>NUCLEOTIDE SEQUENCE [LARGE SCALE GENOMIC DNA]</scope>
    <source>
        <strain evidence="5 6">SB-73</strain>
    </source>
</reference>
<dbReference type="PANTHER" id="PTHR19965">
    <property type="entry name" value="RNA AND EXPORT FACTOR BINDING PROTEIN"/>
    <property type="match status" value="1"/>
</dbReference>
<dbReference type="SUPFAM" id="SSF54928">
    <property type="entry name" value="RNA-binding domain, RBD"/>
    <property type="match status" value="1"/>
</dbReference>
<feature type="region of interest" description="Disordered" evidence="3">
    <location>
        <begin position="166"/>
        <end position="228"/>
    </location>
</feature>
<comment type="caution">
    <text evidence="5">The sequence shown here is derived from an EMBL/GenBank/DDBJ whole genome shotgun (WGS) entry which is preliminary data.</text>
</comment>
<dbReference type="PANTHER" id="PTHR19965:SF35">
    <property type="entry name" value="RNA ANNEALING PROTEIN YRA1"/>
    <property type="match status" value="1"/>
</dbReference>
<gene>
    <name evidence="5" type="ORF">DASB73_003200</name>
</gene>
<keyword evidence="6" id="KW-1185">Reference proteome</keyword>
<dbReference type="InterPro" id="IPR012677">
    <property type="entry name" value="Nucleotide-bd_a/b_plait_sf"/>
</dbReference>
<dbReference type="SMART" id="SM00360">
    <property type="entry name" value="RRM"/>
    <property type="match status" value="1"/>
</dbReference>
<dbReference type="InterPro" id="IPR035979">
    <property type="entry name" value="RBD_domain_sf"/>
</dbReference>
<dbReference type="PROSITE" id="PS50102">
    <property type="entry name" value="RRM"/>
    <property type="match status" value="1"/>
</dbReference>
<evidence type="ECO:0000256" key="2">
    <source>
        <dbReference type="PROSITE-ProRule" id="PRU00176"/>
    </source>
</evidence>
<name>A0AAV5RE19_STABA</name>
<evidence type="ECO:0000259" key="4">
    <source>
        <dbReference type="PROSITE" id="PS50102"/>
    </source>
</evidence>
<proteinExistence type="predicted"/>
<dbReference type="InterPro" id="IPR000504">
    <property type="entry name" value="RRM_dom"/>
</dbReference>
<evidence type="ECO:0000256" key="1">
    <source>
        <dbReference type="ARBA" id="ARBA00022884"/>
    </source>
</evidence>
<dbReference type="InterPro" id="IPR051229">
    <property type="entry name" value="ALYREF_mRNA_export"/>
</dbReference>
<feature type="compositionally biased region" description="Basic residues" evidence="3">
    <location>
        <begin position="198"/>
        <end position="218"/>
    </location>
</feature>
<sequence length="240" mass="25680">MNVDQGLDDIISSTSISSGGSKSRAKGRNAKRPSASKVSKQSTKPKNNKAKAVAKPVAKSSSSVSHPLYGAKRAVVSNMPLDVSEQDVKEYFATRVGKIRKIEGTYRENGKPTGTYTLTFEKAGNALKLLETYSNQPIDGGKSRLVIQILLDAASAASAVPVKPLSERIGTGKPQKPLKTKTNQPRKAVSTPKDNNKSTKKPAARKSTKSTKSTRSKPKTAAELDAEMTDYFSKADDIAV</sequence>
<keyword evidence="1 2" id="KW-0694">RNA-binding</keyword>
<dbReference type="GO" id="GO:0003729">
    <property type="term" value="F:mRNA binding"/>
    <property type="evidence" value="ECO:0007669"/>
    <property type="project" value="TreeGrafter"/>
</dbReference>
<feature type="domain" description="RRM" evidence="4">
    <location>
        <begin position="72"/>
        <end position="142"/>
    </location>
</feature>
<evidence type="ECO:0000313" key="6">
    <source>
        <dbReference type="Proteomes" id="UP001362899"/>
    </source>
</evidence>
<feature type="compositionally biased region" description="Low complexity" evidence="3">
    <location>
        <begin position="50"/>
        <end position="65"/>
    </location>
</feature>
<organism evidence="5 6">
    <name type="scientific">Starmerella bacillaris</name>
    <name type="common">Yeast</name>
    <name type="synonym">Candida zemplinina</name>
    <dbReference type="NCBI Taxonomy" id="1247836"/>
    <lineage>
        <taxon>Eukaryota</taxon>
        <taxon>Fungi</taxon>
        <taxon>Dikarya</taxon>
        <taxon>Ascomycota</taxon>
        <taxon>Saccharomycotina</taxon>
        <taxon>Dipodascomycetes</taxon>
        <taxon>Dipodascales</taxon>
        <taxon>Trichomonascaceae</taxon>
        <taxon>Starmerella</taxon>
    </lineage>
</organism>
<dbReference type="EMBL" id="BTGC01000001">
    <property type="protein sequence ID" value="GMM49362.1"/>
    <property type="molecule type" value="Genomic_DNA"/>
</dbReference>
<dbReference type="Gene3D" id="3.30.70.330">
    <property type="match status" value="1"/>
</dbReference>
<evidence type="ECO:0000313" key="5">
    <source>
        <dbReference type="EMBL" id="GMM49362.1"/>
    </source>
</evidence>
<dbReference type="AlphaFoldDB" id="A0AAV5RE19"/>
<dbReference type="Pfam" id="PF00076">
    <property type="entry name" value="RRM_1"/>
    <property type="match status" value="1"/>
</dbReference>
<evidence type="ECO:0000256" key="3">
    <source>
        <dbReference type="SAM" id="MobiDB-lite"/>
    </source>
</evidence>
<dbReference type="GO" id="GO:0005634">
    <property type="term" value="C:nucleus"/>
    <property type="evidence" value="ECO:0007669"/>
    <property type="project" value="TreeGrafter"/>
</dbReference>
<dbReference type="Proteomes" id="UP001362899">
    <property type="component" value="Unassembled WGS sequence"/>
</dbReference>